<evidence type="ECO:0000259" key="4">
    <source>
        <dbReference type="PROSITE" id="PS50835"/>
    </source>
</evidence>
<organism evidence="5 6">
    <name type="scientific">Ranitomeya imitator</name>
    <name type="common">mimic poison frog</name>
    <dbReference type="NCBI Taxonomy" id="111125"/>
    <lineage>
        <taxon>Eukaryota</taxon>
        <taxon>Metazoa</taxon>
        <taxon>Chordata</taxon>
        <taxon>Craniata</taxon>
        <taxon>Vertebrata</taxon>
        <taxon>Euteleostomi</taxon>
        <taxon>Amphibia</taxon>
        <taxon>Batrachia</taxon>
        <taxon>Anura</taxon>
        <taxon>Neobatrachia</taxon>
        <taxon>Hyloidea</taxon>
        <taxon>Dendrobatidae</taxon>
        <taxon>Dendrobatinae</taxon>
        <taxon>Ranitomeya</taxon>
    </lineage>
</organism>
<keyword evidence="6" id="KW-1185">Reference proteome</keyword>
<dbReference type="InterPro" id="IPR007110">
    <property type="entry name" value="Ig-like_dom"/>
</dbReference>
<keyword evidence="2" id="KW-0391">Immunity</keyword>
<dbReference type="Pfam" id="PF07686">
    <property type="entry name" value="V-set"/>
    <property type="match status" value="1"/>
</dbReference>
<keyword evidence="1 3" id="KW-0732">Signal</keyword>
<feature type="signal peptide" evidence="3">
    <location>
        <begin position="1"/>
        <end position="19"/>
    </location>
</feature>
<protein>
    <recommendedName>
        <fullName evidence="4">Ig-like domain-containing protein</fullName>
    </recommendedName>
</protein>
<dbReference type="EMBL" id="CAUEEQ010036272">
    <property type="protein sequence ID" value="CAJ0953140.1"/>
    <property type="molecule type" value="Genomic_DNA"/>
</dbReference>
<dbReference type="Gene3D" id="2.60.40.10">
    <property type="entry name" value="Immunoglobulins"/>
    <property type="match status" value="1"/>
</dbReference>
<evidence type="ECO:0000256" key="3">
    <source>
        <dbReference type="SAM" id="SignalP"/>
    </source>
</evidence>
<dbReference type="SMART" id="SM00406">
    <property type="entry name" value="IGv"/>
    <property type="match status" value="1"/>
</dbReference>
<evidence type="ECO:0000313" key="6">
    <source>
        <dbReference type="Proteomes" id="UP001176940"/>
    </source>
</evidence>
<evidence type="ECO:0000256" key="1">
    <source>
        <dbReference type="ARBA" id="ARBA00022729"/>
    </source>
</evidence>
<evidence type="ECO:0000313" key="5">
    <source>
        <dbReference type="EMBL" id="CAJ0953140.1"/>
    </source>
</evidence>
<dbReference type="PANTHER" id="PTHR23268:SF124">
    <property type="entry name" value="IG-LIKE DOMAIN-CONTAINING PROTEIN"/>
    <property type="match status" value="1"/>
</dbReference>
<reference evidence="5" key="1">
    <citation type="submission" date="2023-07" db="EMBL/GenBank/DDBJ databases">
        <authorList>
            <person name="Stuckert A."/>
        </authorList>
    </citation>
    <scope>NUCLEOTIDE SEQUENCE</scope>
</reference>
<dbReference type="PROSITE" id="PS50835">
    <property type="entry name" value="IG_LIKE"/>
    <property type="match status" value="1"/>
</dbReference>
<name>A0ABN9LYD4_9NEOB</name>
<dbReference type="InterPro" id="IPR013783">
    <property type="entry name" value="Ig-like_fold"/>
</dbReference>
<dbReference type="SUPFAM" id="SSF48726">
    <property type="entry name" value="Immunoglobulin"/>
    <property type="match status" value="1"/>
</dbReference>
<dbReference type="InterPro" id="IPR050413">
    <property type="entry name" value="TCR_beta_variable"/>
</dbReference>
<comment type="caution">
    <text evidence="5">The sequence shown here is derived from an EMBL/GenBank/DDBJ whole genome shotgun (WGS) entry which is preliminary data.</text>
</comment>
<dbReference type="Proteomes" id="UP001176940">
    <property type="component" value="Unassembled WGS sequence"/>
</dbReference>
<evidence type="ECO:0000256" key="2">
    <source>
        <dbReference type="ARBA" id="ARBA00022859"/>
    </source>
</evidence>
<accession>A0ABN9LYD4</accession>
<gene>
    <name evidence="5" type="ORF">RIMI_LOCUS14196222</name>
</gene>
<dbReference type="InterPro" id="IPR036179">
    <property type="entry name" value="Ig-like_dom_sf"/>
</dbReference>
<proteinExistence type="predicted"/>
<dbReference type="InterPro" id="IPR013106">
    <property type="entry name" value="Ig_V-set"/>
</dbReference>
<feature type="domain" description="Ig-like" evidence="4">
    <location>
        <begin position="16"/>
        <end position="123"/>
    </location>
</feature>
<dbReference type="PANTHER" id="PTHR23268">
    <property type="entry name" value="T-CELL RECEPTOR BETA CHAIN"/>
    <property type="match status" value="1"/>
</dbReference>
<feature type="chain" id="PRO_5045633549" description="Ig-like domain-containing protein" evidence="3">
    <location>
        <begin position="20"/>
        <end position="126"/>
    </location>
</feature>
<sequence length="126" mass="14559">MMRILLLLLSALTLHPSCGAVLVDQMEKLRIVKTGEKVELRCKQDDGTYYNMFWYQQKPEQGLKLMVHSINMKSEDMEADYKTRWSLHRPTVYESNLTLKASAKEDGAMYFCAASIHSRRALSPAW</sequence>